<dbReference type="InterPro" id="IPR012674">
    <property type="entry name" value="Calycin"/>
</dbReference>
<protein>
    <recommendedName>
        <fullName evidence="4">Lipocalin/cytosolic fatty-acid binding domain-containing protein</fullName>
    </recommendedName>
</protein>
<dbReference type="GeneTree" id="ENSGT00940000154530"/>
<dbReference type="GO" id="GO:0008289">
    <property type="term" value="F:lipid binding"/>
    <property type="evidence" value="ECO:0007669"/>
    <property type="project" value="InterPro"/>
</dbReference>
<evidence type="ECO:0008006" key="4">
    <source>
        <dbReference type="Google" id="ProtNLM"/>
    </source>
</evidence>
<accession>A0A2K5LSX6</accession>
<reference evidence="2" key="1">
    <citation type="submission" date="2025-08" db="UniProtKB">
        <authorList>
            <consortium name="Ensembl"/>
        </authorList>
    </citation>
    <scope>IDENTIFICATION</scope>
</reference>
<comment type="similarity">
    <text evidence="1">Belongs to the calycin superfamily. Fatty-acid binding protein (FABP) family.</text>
</comment>
<dbReference type="InterPro" id="IPR000463">
    <property type="entry name" value="Fatty_acid-bd"/>
</dbReference>
<proteinExistence type="inferred from homology"/>
<organism evidence="2 3">
    <name type="scientific">Cercocebus atys</name>
    <name type="common">Sooty mangabey</name>
    <name type="synonym">Cercocebus torquatus atys</name>
    <dbReference type="NCBI Taxonomy" id="9531"/>
    <lineage>
        <taxon>Eukaryota</taxon>
        <taxon>Metazoa</taxon>
        <taxon>Chordata</taxon>
        <taxon>Craniata</taxon>
        <taxon>Vertebrata</taxon>
        <taxon>Euteleostomi</taxon>
        <taxon>Mammalia</taxon>
        <taxon>Eutheria</taxon>
        <taxon>Euarchontoglires</taxon>
        <taxon>Primates</taxon>
        <taxon>Haplorrhini</taxon>
        <taxon>Catarrhini</taxon>
        <taxon>Cercopithecidae</taxon>
        <taxon>Cercopithecinae</taxon>
        <taxon>Cercocebus</taxon>
    </lineage>
</organism>
<reference evidence="2" key="2">
    <citation type="submission" date="2025-09" db="UniProtKB">
        <authorList>
            <consortium name="Ensembl"/>
        </authorList>
    </citation>
    <scope>IDENTIFICATION</scope>
</reference>
<dbReference type="InterPro" id="IPR031259">
    <property type="entry name" value="ILBP"/>
</dbReference>
<dbReference type="SUPFAM" id="SSF50814">
    <property type="entry name" value="Lipocalins"/>
    <property type="match status" value="1"/>
</dbReference>
<dbReference type="Gene3D" id="2.40.128.20">
    <property type="match status" value="1"/>
</dbReference>
<dbReference type="PRINTS" id="PR00178">
    <property type="entry name" value="FATTYACIDBP"/>
</dbReference>
<evidence type="ECO:0000256" key="1">
    <source>
        <dbReference type="ARBA" id="ARBA00008390"/>
    </source>
</evidence>
<dbReference type="Bgee" id="ENSCATG00000031962">
    <property type="expression patterns" value="Expressed in colon and 11 other cell types or tissues"/>
</dbReference>
<dbReference type="Ensembl" id="ENSCATT00000040195.1">
    <property type="protein sequence ID" value="ENSCATP00000016038.1"/>
    <property type="gene ID" value="ENSCATG00000031962.1"/>
</dbReference>
<sequence>CLVDSKGFDEYMKELGVGIALRKMGTMAKPECIIICDGKNLTIKTQTQFSCTLGEKSEETTARSRKSQILCNFTDGALWDGKKSTIIRKSKDGKFVVDCVMHNVTCSRIYKKVE</sequence>
<keyword evidence="3" id="KW-1185">Reference proteome</keyword>
<dbReference type="PANTHER" id="PTHR11955">
    <property type="entry name" value="FATTY ACID BINDING PROTEIN"/>
    <property type="match status" value="1"/>
</dbReference>
<name>A0A2K5LSX6_CERAT</name>
<dbReference type="AlphaFoldDB" id="A0A2K5LSX6"/>
<evidence type="ECO:0000313" key="3">
    <source>
        <dbReference type="Proteomes" id="UP000233060"/>
    </source>
</evidence>
<evidence type="ECO:0000313" key="2">
    <source>
        <dbReference type="Ensembl" id="ENSCATP00000016038.1"/>
    </source>
</evidence>
<dbReference type="Proteomes" id="UP000233060">
    <property type="component" value="Unassembled WGS sequence"/>
</dbReference>
<dbReference type="STRING" id="9531.ENSCATP00000016038"/>